<proteinExistence type="predicted"/>
<evidence type="ECO:0000313" key="4">
    <source>
        <dbReference type="Proteomes" id="UP000475325"/>
    </source>
</evidence>
<feature type="region of interest" description="Disordered" evidence="1">
    <location>
        <begin position="1"/>
        <end position="23"/>
    </location>
</feature>
<evidence type="ECO:0000256" key="1">
    <source>
        <dbReference type="SAM" id="MobiDB-lite"/>
    </source>
</evidence>
<name>A0A7C8NAI7_ORBOL</name>
<sequence length="67" mass="7510">MTPSFLSIKIRPRNHTPPTHSQKCRIAASPATLVLTAKVAELDIVTVASEERVNKNEWVASYFCREV</sequence>
<gene>
    <name evidence="2" type="ORF">TWF102_007500</name>
    <name evidence="3" type="ORF">TWF703_004534</name>
</gene>
<evidence type="ECO:0000313" key="5">
    <source>
        <dbReference type="Proteomes" id="UP000480548"/>
    </source>
</evidence>
<evidence type="ECO:0000313" key="2">
    <source>
        <dbReference type="EMBL" id="KAF3094709.1"/>
    </source>
</evidence>
<dbReference type="Proteomes" id="UP000480548">
    <property type="component" value="Unassembled WGS sequence"/>
</dbReference>
<reference evidence="4 5" key="1">
    <citation type="submission" date="2019-06" db="EMBL/GenBank/DDBJ databases">
        <authorList>
            <person name="Palmer J.M."/>
        </authorList>
    </citation>
    <scope>NUCLEOTIDE SEQUENCE [LARGE SCALE GENOMIC DNA]</scope>
    <source>
        <strain evidence="2 4">TWF102</strain>
        <strain evidence="3 5">TWF703</strain>
    </source>
</reference>
<dbReference type="EMBL" id="WIQZ01000022">
    <property type="protein sequence ID" value="KAF3138487.1"/>
    <property type="molecule type" value="Genomic_DNA"/>
</dbReference>
<accession>A0A7C8NAI7</accession>
<dbReference type="AlphaFoldDB" id="A0A7C8NAI7"/>
<organism evidence="2 4">
    <name type="scientific">Orbilia oligospora</name>
    <name type="common">Nematode-trapping fungus</name>
    <name type="synonym">Arthrobotrys oligospora</name>
    <dbReference type="NCBI Taxonomy" id="2813651"/>
    <lineage>
        <taxon>Eukaryota</taxon>
        <taxon>Fungi</taxon>
        <taxon>Dikarya</taxon>
        <taxon>Ascomycota</taxon>
        <taxon>Pezizomycotina</taxon>
        <taxon>Orbiliomycetes</taxon>
        <taxon>Orbiliales</taxon>
        <taxon>Orbiliaceae</taxon>
        <taxon>Orbilia</taxon>
    </lineage>
</organism>
<evidence type="ECO:0000313" key="3">
    <source>
        <dbReference type="EMBL" id="KAF3138487.1"/>
    </source>
</evidence>
<comment type="caution">
    <text evidence="2">The sequence shown here is derived from an EMBL/GenBank/DDBJ whole genome shotgun (WGS) entry which is preliminary data.</text>
</comment>
<dbReference type="Proteomes" id="UP000475325">
    <property type="component" value="Unassembled WGS sequence"/>
</dbReference>
<dbReference type="EMBL" id="WIQW01000043">
    <property type="protein sequence ID" value="KAF3094709.1"/>
    <property type="molecule type" value="Genomic_DNA"/>
</dbReference>
<protein>
    <submittedName>
        <fullName evidence="2">Uncharacterized protein</fullName>
    </submittedName>
</protein>